<dbReference type="InterPro" id="IPR025295">
    <property type="entry name" value="eCIS_core_dom"/>
</dbReference>
<feature type="region of interest" description="Disordered" evidence="1">
    <location>
        <begin position="1"/>
        <end position="156"/>
    </location>
</feature>
<comment type="caution">
    <text evidence="5">The sequence shown here is derived from an EMBL/GenBank/DDBJ whole genome shotgun (WGS) entry which is preliminary data.</text>
</comment>
<dbReference type="eggNOG" id="COG3409">
    <property type="taxonomic scope" value="Bacteria"/>
</dbReference>
<dbReference type="SUPFAM" id="SSF55166">
    <property type="entry name" value="Hedgehog/DD-peptidase"/>
    <property type="match status" value="1"/>
</dbReference>
<feature type="compositionally biased region" description="Basic and acidic residues" evidence="1">
    <location>
        <begin position="1"/>
        <end position="12"/>
    </location>
</feature>
<evidence type="ECO:0000259" key="2">
    <source>
        <dbReference type="Pfam" id="PF01471"/>
    </source>
</evidence>
<feature type="compositionally biased region" description="Basic and acidic residues" evidence="1">
    <location>
        <begin position="29"/>
        <end position="42"/>
    </location>
</feature>
<dbReference type="Proteomes" id="UP000030185">
    <property type="component" value="Unassembled WGS sequence"/>
</dbReference>
<keyword evidence="6" id="KW-1185">Reference proteome</keyword>
<dbReference type="Pfam" id="PF13699">
    <property type="entry name" value="eCIS_core"/>
    <property type="match status" value="1"/>
</dbReference>
<dbReference type="STRING" id="153721.MYP_4298"/>
<feature type="domain" description="eCIS core" evidence="4">
    <location>
        <begin position="145"/>
        <end position="218"/>
    </location>
</feature>
<dbReference type="CDD" id="cd14814">
    <property type="entry name" value="Peptidase_M15"/>
    <property type="match status" value="1"/>
</dbReference>
<evidence type="ECO:0000313" key="6">
    <source>
        <dbReference type="Proteomes" id="UP000030185"/>
    </source>
</evidence>
<dbReference type="GO" id="GO:0008233">
    <property type="term" value="F:peptidase activity"/>
    <property type="evidence" value="ECO:0007669"/>
    <property type="project" value="InterPro"/>
</dbReference>
<dbReference type="InterPro" id="IPR009045">
    <property type="entry name" value="Zn_M74/Hedgehog-like"/>
</dbReference>
<feature type="region of interest" description="Disordered" evidence="1">
    <location>
        <begin position="674"/>
        <end position="713"/>
    </location>
</feature>
<dbReference type="RefSeq" id="WP_052430404.1">
    <property type="nucleotide sequence ID" value="NZ_BBLT01000011.1"/>
</dbReference>
<dbReference type="PANTHER" id="PTHR34385">
    <property type="entry name" value="D-ALANYL-D-ALANINE CARBOXYPEPTIDASE"/>
    <property type="match status" value="1"/>
</dbReference>
<dbReference type="Pfam" id="PF02557">
    <property type="entry name" value="VanY"/>
    <property type="match status" value="1"/>
</dbReference>
<evidence type="ECO:0000259" key="3">
    <source>
        <dbReference type="Pfam" id="PF02557"/>
    </source>
</evidence>
<dbReference type="PANTHER" id="PTHR34385:SF1">
    <property type="entry name" value="PEPTIDOGLYCAN L-ALANYL-D-GLUTAMATE ENDOPEPTIDASE CWLK"/>
    <property type="match status" value="1"/>
</dbReference>
<feature type="region of interest" description="Disordered" evidence="1">
    <location>
        <begin position="249"/>
        <end position="279"/>
    </location>
</feature>
<dbReference type="GO" id="GO:0006508">
    <property type="term" value="P:proteolysis"/>
    <property type="evidence" value="ECO:0007669"/>
    <property type="project" value="InterPro"/>
</dbReference>
<dbReference type="InterPro" id="IPR002477">
    <property type="entry name" value="Peptidoglycan-bd-like"/>
</dbReference>
<evidence type="ECO:0000256" key="1">
    <source>
        <dbReference type="SAM" id="MobiDB-lite"/>
    </source>
</evidence>
<feature type="domain" description="D-alanyl-D-alanine carboxypeptidase-like core" evidence="3">
    <location>
        <begin position="1042"/>
        <end position="1143"/>
    </location>
</feature>
<name>A0A098LLN9_9BACT</name>
<reference evidence="5 6" key="1">
    <citation type="submission" date="2014-09" db="EMBL/GenBank/DDBJ databases">
        <title>Sporocytophaga myxococcoides PG-01 genome sequencing.</title>
        <authorList>
            <person name="Liu L."/>
            <person name="Gao P.J."/>
            <person name="Chen G.J."/>
            <person name="Wang L.S."/>
        </authorList>
    </citation>
    <scope>NUCLEOTIDE SEQUENCE [LARGE SCALE GENOMIC DNA]</scope>
    <source>
        <strain evidence="5 6">PG-01</strain>
    </source>
</reference>
<evidence type="ECO:0008006" key="7">
    <source>
        <dbReference type="Google" id="ProtNLM"/>
    </source>
</evidence>
<dbReference type="InterPro" id="IPR036365">
    <property type="entry name" value="PGBD-like_sf"/>
</dbReference>
<dbReference type="SUPFAM" id="SSF47090">
    <property type="entry name" value="PGBD-like"/>
    <property type="match status" value="1"/>
</dbReference>
<feature type="compositionally biased region" description="Polar residues" evidence="1">
    <location>
        <begin position="13"/>
        <end position="28"/>
    </location>
</feature>
<feature type="compositionally biased region" description="Basic and acidic residues" evidence="1">
    <location>
        <begin position="51"/>
        <end position="66"/>
    </location>
</feature>
<dbReference type="InterPro" id="IPR036366">
    <property type="entry name" value="PGBDSf"/>
</dbReference>
<dbReference type="eggNOG" id="COG1652">
    <property type="taxonomic scope" value="Bacteria"/>
</dbReference>
<dbReference type="Pfam" id="PF01471">
    <property type="entry name" value="PG_binding_1"/>
    <property type="match status" value="1"/>
</dbReference>
<dbReference type="AlphaFoldDB" id="A0A098LLN9"/>
<feature type="compositionally biased region" description="Polar residues" evidence="1">
    <location>
        <begin position="256"/>
        <end position="269"/>
    </location>
</feature>
<feature type="compositionally biased region" description="Basic and acidic residues" evidence="1">
    <location>
        <begin position="688"/>
        <end position="713"/>
    </location>
</feature>
<dbReference type="Gene3D" id="3.30.1380.10">
    <property type="match status" value="1"/>
</dbReference>
<gene>
    <name evidence="5" type="ORF">MYP_4298</name>
</gene>
<dbReference type="InterPro" id="IPR052179">
    <property type="entry name" value="DD-CPase-like"/>
</dbReference>
<dbReference type="Gene3D" id="1.10.101.10">
    <property type="entry name" value="PGBD-like superfamily/PGBD"/>
    <property type="match status" value="1"/>
</dbReference>
<feature type="domain" description="Peptidoglycan binding-like" evidence="2">
    <location>
        <begin position="295"/>
        <end position="352"/>
    </location>
</feature>
<sequence length="1157" mass="129404">MGEFFHRSRQSSDKNQNLHQSQQTQLKPSENKTEAQPEEKSSNESSFESVMQRKWDSSGGEDESRNQRRGPVPPMEVEDNEQPIQRRGPVPIEDTEEEEPIQRLGPVPLQFHSAEEPIQRKGPVPPISIDSDDHPEPASSSSDRMPFSVQRKMESSFGEDFSDVNIHKDSSQSMELNAHAFAKGNDIHFAPGMYNPESQKGQELLGHELTHVVQQREGRVQATVQKKGININDDEGLEKEADEMGARVANGEVVTEDSNTPSEDNNETPNADERQSESGTTIIVGVNGNMPVGSREGIMKIQSSLKALGFYQGSEDGYITRKDGNESDTVKAIKNFQREHQLAETGNVDASTNSLIDNLVSALPQADNIKEVPTSSDQKNDPKSLEVFFVNYENFARIELNHWYSKDNSVPKDKRIDASYFSKEARRIYREKGDLSYVVPVQYALAQLKLEGGLKGAQRSASNVFNVHAYDSGVTKEEKEIDTLEKGFSAYYSLMAERFLTDKGADSLLENGKFLNKDGGVYATNPFYEIEIKSEIGFMYYRASEFILSASVGAGGMNKSGDVKIVGSLLNKAGFLSEDKIENLQAVISAILAYQKQEMVPKDEKWFKDREKEVKDQNDKDNVETKKNKFADGCIGTKGQTIGLLYYQTILNNKIPDLTLERDKEKLENGAKKEIAHINKASKNKTPVSKEEIKKQTENSTKPEEKRNQGEAGRKFELPKVLFEKYDKGEISLIALGKGLMPHTVNNGSLVLQVFEQMGYWQRDNLAYVMTISSSDSFLGRYNRELLGRMAEYLSGYFNTHSWGENAEQAARINKILKPEVKVSESKVAEGSGKTLVSSSEGSWKGKTFKINNTDARIRDENMLEIKDEKGNPKVIPNGTEITISAAKVVSGSGYVLAQGFGWTSRTNVEGQMANETFGVEKAKYDSLDAIHKTVGSADARIRKAGPKYEEEKGKKIPQGSYVVLKEESQDTDPKGKFVKVSAVVKNSNGTFTEGGPLGWTSKSNLVDGWADFKGENAEWQKGSYIGQTDVVNVAGTEGIEQISSKTLEQFFILRNAAKLDGIELKIGDGFREYHKQEKLWNANPNPEEVARPGRSNHQHGQALDLNTGGFNTKVYHWLKEKGPEFGWIRTVNNEHWHWEYRPSDAKEYGYRMPKIN</sequence>
<dbReference type="InterPro" id="IPR003709">
    <property type="entry name" value="VanY-like_core_dom"/>
</dbReference>
<proteinExistence type="predicted"/>
<dbReference type="eggNOG" id="COG1876">
    <property type="taxonomic scope" value="Bacteria"/>
</dbReference>
<evidence type="ECO:0000313" key="5">
    <source>
        <dbReference type="EMBL" id="GAL87068.1"/>
    </source>
</evidence>
<accession>A0A098LLN9</accession>
<feature type="region of interest" description="Disordered" evidence="1">
    <location>
        <begin position="1084"/>
        <end position="1104"/>
    </location>
</feature>
<organism evidence="5 6">
    <name type="scientific">Sporocytophaga myxococcoides</name>
    <dbReference type="NCBI Taxonomy" id="153721"/>
    <lineage>
        <taxon>Bacteria</taxon>
        <taxon>Pseudomonadati</taxon>
        <taxon>Bacteroidota</taxon>
        <taxon>Cytophagia</taxon>
        <taxon>Cytophagales</taxon>
        <taxon>Cytophagaceae</taxon>
        <taxon>Sporocytophaga</taxon>
    </lineage>
</organism>
<dbReference type="EMBL" id="BBLT01000011">
    <property type="protein sequence ID" value="GAL87068.1"/>
    <property type="molecule type" value="Genomic_DNA"/>
</dbReference>
<dbReference type="OrthoDB" id="4317910at2"/>
<evidence type="ECO:0000259" key="4">
    <source>
        <dbReference type="Pfam" id="PF13699"/>
    </source>
</evidence>
<protein>
    <recommendedName>
        <fullName evidence="7">DUF4157 domain-containing protein</fullName>
    </recommendedName>
</protein>